<name>A0A0K9P8P6_ZOSMR</name>
<dbReference type="Pfam" id="PF00069">
    <property type="entry name" value="Pkinase"/>
    <property type="match status" value="2"/>
</dbReference>
<keyword evidence="5 13" id="KW-0418">Kinase</keyword>
<dbReference type="OrthoDB" id="4062651at2759"/>
<protein>
    <recommendedName>
        <fullName evidence="1">non-specific serine/threonine protein kinase</fullName>
        <ecNumber evidence="1">2.7.11.1</ecNumber>
    </recommendedName>
</protein>
<evidence type="ECO:0000313" key="13">
    <source>
        <dbReference type="EMBL" id="KMZ65354.1"/>
    </source>
</evidence>
<dbReference type="EC" id="2.7.11.1" evidence="1"/>
<evidence type="ECO:0000256" key="7">
    <source>
        <dbReference type="ARBA" id="ARBA00047899"/>
    </source>
</evidence>
<dbReference type="InterPro" id="IPR017441">
    <property type="entry name" value="Protein_kinase_ATP_BS"/>
</dbReference>
<dbReference type="InterPro" id="IPR044576">
    <property type="entry name" value="At4g25390-like"/>
</dbReference>
<reference evidence="14" key="1">
    <citation type="journal article" date="2016" name="Nature">
        <title>The genome of the seagrass Zostera marina reveals angiosperm adaptation to the sea.</title>
        <authorList>
            <person name="Olsen J.L."/>
            <person name="Rouze P."/>
            <person name="Verhelst B."/>
            <person name="Lin Y.-C."/>
            <person name="Bayer T."/>
            <person name="Collen J."/>
            <person name="Dattolo E."/>
            <person name="De Paoli E."/>
            <person name="Dittami S."/>
            <person name="Maumus F."/>
            <person name="Michel G."/>
            <person name="Kersting A."/>
            <person name="Lauritano C."/>
            <person name="Lohaus R."/>
            <person name="Toepel M."/>
            <person name="Tonon T."/>
            <person name="Vanneste K."/>
            <person name="Amirebrahimi M."/>
            <person name="Brakel J."/>
            <person name="Bostroem C."/>
            <person name="Chovatia M."/>
            <person name="Grimwood J."/>
            <person name="Jenkins J.W."/>
            <person name="Jueterbock A."/>
            <person name="Mraz A."/>
            <person name="Stam W.T."/>
            <person name="Tice H."/>
            <person name="Bornberg-Bauer E."/>
            <person name="Green P.J."/>
            <person name="Pearson G.A."/>
            <person name="Procaccini G."/>
            <person name="Duarte C.M."/>
            <person name="Schmutz J."/>
            <person name="Reusch T.B.H."/>
            <person name="Van de Peer Y."/>
        </authorList>
    </citation>
    <scope>NUCLEOTIDE SEQUENCE [LARGE SCALE GENOMIC DNA]</scope>
    <source>
        <strain evidence="14">cv. Finnish</strain>
    </source>
</reference>
<keyword evidence="14" id="KW-1185">Reference proteome</keyword>
<dbReference type="PROSITE" id="PS00107">
    <property type="entry name" value="PROTEIN_KINASE_ATP"/>
    <property type="match status" value="1"/>
</dbReference>
<feature type="domain" description="Protein kinase" evidence="12">
    <location>
        <begin position="91"/>
        <end position="632"/>
    </location>
</feature>
<proteinExistence type="predicted"/>
<dbReference type="PANTHER" id="PTHR46821">
    <property type="entry name" value="OS07G0586332 PROTEIN"/>
    <property type="match status" value="1"/>
</dbReference>
<evidence type="ECO:0000256" key="10">
    <source>
        <dbReference type="SAM" id="MobiDB-lite"/>
    </source>
</evidence>
<comment type="catalytic activity">
    <reaction evidence="8">
        <text>L-seryl-[protein] + ATP = O-phospho-L-seryl-[protein] + ADP + H(+)</text>
        <dbReference type="Rhea" id="RHEA:17989"/>
        <dbReference type="Rhea" id="RHEA-COMP:9863"/>
        <dbReference type="Rhea" id="RHEA-COMP:11604"/>
        <dbReference type="ChEBI" id="CHEBI:15378"/>
        <dbReference type="ChEBI" id="CHEBI:29999"/>
        <dbReference type="ChEBI" id="CHEBI:30616"/>
        <dbReference type="ChEBI" id="CHEBI:83421"/>
        <dbReference type="ChEBI" id="CHEBI:456216"/>
        <dbReference type="EC" id="2.7.11.1"/>
    </reaction>
</comment>
<dbReference type="EMBL" id="LFYR01001044">
    <property type="protein sequence ID" value="KMZ65354.1"/>
    <property type="molecule type" value="Genomic_DNA"/>
</dbReference>
<dbReference type="InterPro" id="IPR000719">
    <property type="entry name" value="Prot_kinase_dom"/>
</dbReference>
<keyword evidence="11" id="KW-0472">Membrane</keyword>
<feature type="binding site" evidence="9">
    <location>
        <position position="118"/>
    </location>
    <ligand>
        <name>ATP</name>
        <dbReference type="ChEBI" id="CHEBI:30616"/>
    </ligand>
</feature>
<dbReference type="STRING" id="29655.A0A0K9P8P6"/>
<feature type="region of interest" description="Disordered" evidence="10">
    <location>
        <begin position="637"/>
        <end position="657"/>
    </location>
</feature>
<dbReference type="InterPro" id="IPR008271">
    <property type="entry name" value="Ser/Thr_kinase_AS"/>
</dbReference>
<evidence type="ECO:0000256" key="2">
    <source>
        <dbReference type="ARBA" id="ARBA00022527"/>
    </source>
</evidence>
<comment type="caution">
    <text evidence="13">The sequence shown here is derived from an EMBL/GenBank/DDBJ whole genome shotgun (WGS) entry which is preliminary data.</text>
</comment>
<dbReference type="PROSITE" id="PS00108">
    <property type="entry name" value="PROTEIN_KINASE_ST"/>
    <property type="match status" value="1"/>
</dbReference>
<keyword evidence="6 9" id="KW-0067">ATP-binding</keyword>
<organism evidence="13 14">
    <name type="scientific">Zostera marina</name>
    <name type="common">Eelgrass</name>
    <dbReference type="NCBI Taxonomy" id="29655"/>
    <lineage>
        <taxon>Eukaryota</taxon>
        <taxon>Viridiplantae</taxon>
        <taxon>Streptophyta</taxon>
        <taxon>Embryophyta</taxon>
        <taxon>Tracheophyta</taxon>
        <taxon>Spermatophyta</taxon>
        <taxon>Magnoliopsida</taxon>
        <taxon>Liliopsida</taxon>
        <taxon>Zosteraceae</taxon>
        <taxon>Zostera</taxon>
    </lineage>
</organism>
<dbReference type="PROSITE" id="PS50011">
    <property type="entry name" value="PROTEIN_KINASE_DOM"/>
    <property type="match status" value="1"/>
</dbReference>
<keyword evidence="4 9" id="KW-0547">Nucleotide-binding</keyword>
<evidence type="ECO:0000256" key="9">
    <source>
        <dbReference type="PROSITE-ProRule" id="PRU10141"/>
    </source>
</evidence>
<evidence type="ECO:0000256" key="6">
    <source>
        <dbReference type="ARBA" id="ARBA00022840"/>
    </source>
</evidence>
<dbReference type="InterPro" id="IPR011009">
    <property type="entry name" value="Kinase-like_dom_sf"/>
</dbReference>
<evidence type="ECO:0000313" key="14">
    <source>
        <dbReference type="Proteomes" id="UP000036987"/>
    </source>
</evidence>
<dbReference type="FunFam" id="1.10.510.10:FF:001023">
    <property type="entry name" value="Os07g0541700 protein"/>
    <property type="match status" value="1"/>
</dbReference>
<evidence type="ECO:0000256" key="11">
    <source>
        <dbReference type="SAM" id="Phobius"/>
    </source>
</evidence>
<evidence type="ECO:0000256" key="1">
    <source>
        <dbReference type="ARBA" id="ARBA00012513"/>
    </source>
</evidence>
<keyword evidence="3" id="KW-0808">Transferase</keyword>
<feature type="transmembrane region" description="Helical" evidence="11">
    <location>
        <begin position="140"/>
        <end position="160"/>
    </location>
</feature>
<dbReference type="SUPFAM" id="SSF56112">
    <property type="entry name" value="Protein kinase-like (PK-like)"/>
    <property type="match status" value="1"/>
</dbReference>
<dbReference type="GO" id="GO:0004674">
    <property type="term" value="F:protein serine/threonine kinase activity"/>
    <property type="evidence" value="ECO:0007669"/>
    <property type="project" value="UniProtKB-KW"/>
</dbReference>
<feature type="transmembrane region" description="Helical" evidence="11">
    <location>
        <begin position="20"/>
        <end position="46"/>
    </location>
</feature>
<evidence type="ECO:0000256" key="8">
    <source>
        <dbReference type="ARBA" id="ARBA00048679"/>
    </source>
</evidence>
<evidence type="ECO:0000256" key="3">
    <source>
        <dbReference type="ARBA" id="ARBA00022679"/>
    </source>
</evidence>
<keyword evidence="2" id="KW-0723">Serine/threonine-protein kinase</keyword>
<dbReference type="GO" id="GO:0005524">
    <property type="term" value="F:ATP binding"/>
    <property type="evidence" value="ECO:0007669"/>
    <property type="project" value="UniProtKB-UniRule"/>
</dbReference>
<comment type="catalytic activity">
    <reaction evidence="7">
        <text>L-threonyl-[protein] + ATP = O-phospho-L-threonyl-[protein] + ADP + H(+)</text>
        <dbReference type="Rhea" id="RHEA:46608"/>
        <dbReference type="Rhea" id="RHEA-COMP:11060"/>
        <dbReference type="Rhea" id="RHEA-COMP:11605"/>
        <dbReference type="ChEBI" id="CHEBI:15378"/>
        <dbReference type="ChEBI" id="CHEBI:30013"/>
        <dbReference type="ChEBI" id="CHEBI:30616"/>
        <dbReference type="ChEBI" id="CHEBI:61977"/>
        <dbReference type="ChEBI" id="CHEBI:456216"/>
        <dbReference type="EC" id="2.7.11.1"/>
    </reaction>
</comment>
<keyword evidence="11" id="KW-1133">Transmembrane helix</keyword>
<dbReference type="Gene3D" id="1.10.510.10">
    <property type="entry name" value="Transferase(Phosphotransferase) domain 1"/>
    <property type="match status" value="2"/>
</dbReference>
<dbReference type="OMA" id="GGGPCEH"/>
<evidence type="ECO:0000256" key="5">
    <source>
        <dbReference type="ARBA" id="ARBA00022777"/>
    </source>
</evidence>
<dbReference type="PANTHER" id="PTHR46821:SF4">
    <property type="entry name" value="OS08G0275200 PROTEIN"/>
    <property type="match status" value="1"/>
</dbReference>
<accession>A0A0K9P8P6</accession>
<evidence type="ECO:0000256" key="4">
    <source>
        <dbReference type="ARBA" id="ARBA00022741"/>
    </source>
</evidence>
<sequence length="657" mass="74001">MPSRPLFPPPTSPHVVTTSGYHLLLTLTIIVSTVVILTVFLLYLYYTFKTHCGLKTIPFSTSPSILTNVSTKFPPLRRFSHQHLRRATNNFHPSTSLGRGASATVFLATTNKKPIAIKLLHDCEGQNFNSEETFLNELRLFSSVIAPSPFVVTLIGYSVGNSNVKMEKKKKKKKEMVLVYEYLKNGSLQEVLFRSAPQSESESPVVLEWERRFGIICDVARGLKFLHLDCDPPVIHGDIKPSNVLLDVDFNAKISDFGLSRVKNNDELVNVVCSTSPTVQPPVKFTMGFRGSSPSSLKKNACLKEKEMMVTFSCEDDLFSIDHSKELSGNITAPVYSPASGELLPASNEWWWRQNGSGELSSRDYVSEWIGSQICSISDPDWQEDTADKISPVKCKNATTQKREHRELPVSSVDDIIVGDTKHKKMEDWWKEEYFEDIKKRKKNIQKTKHKYVKIFRFKKRTQDAVDGEEKPSRWLLKKRRKKKKKMEVRDSSTGGSDIFSKELGSATSMRGTICYMAPELGSTVNHLMEKTDIYSLGVLILVIVSGRRPLHVLSSPMKLERANLISWCKQLAQSGDVLSLVDERLGGEFNKKEATLCINLALMCLHRLPELRPEIGEILGILNGEVDLPVVPLEFSPSPPSKRSRRKPKSLQIGSI</sequence>
<keyword evidence="13" id="KW-0675">Receptor</keyword>
<dbReference type="SMART" id="SM00220">
    <property type="entry name" value="S_TKc"/>
    <property type="match status" value="1"/>
</dbReference>
<gene>
    <name evidence="13" type="ORF">ZOSMA_324G00080</name>
</gene>
<evidence type="ECO:0000259" key="12">
    <source>
        <dbReference type="PROSITE" id="PS50011"/>
    </source>
</evidence>
<keyword evidence="11" id="KW-0812">Transmembrane</keyword>
<dbReference type="Proteomes" id="UP000036987">
    <property type="component" value="Unassembled WGS sequence"/>
</dbReference>
<dbReference type="AlphaFoldDB" id="A0A0K9P8P6"/>